<evidence type="ECO:0000313" key="2">
    <source>
        <dbReference type="EMBL" id="KUH59084.1"/>
    </source>
</evidence>
<comment type="caution">
    <text evidence="2">The sequence shown here is derived from an EMBL/GenBank/DDBJ whole genome shotgun (WGS) entry which is preliminary data.</text>
</comment>
<feature type="region of interest" description="Disordered" evidence="1">
    <location>
        <begin position="16"/>
        <end position="79"/>
    </location>
</feature>
<keyword evidence="3" id="KW-1185">Reference proteome</keyword>
<accession>A0A117J529</accession>
<dbReference type="Proteomes" id="UP000054078">
    <property type="component" value="Unassembled WGS sequence"/>
</dbReference>
<evidence type="ECO:0000313" key="3">
    <source>
        <dbReference type="Proteomes" id="UP000054078"/>
    </source>
</evidence>
<name>A0A117J529_TRASO</name>
<dbReference type="EMBL" id="LOJF01000001">
    <property type="protein sequence ID" value="KUH59084.1"/>
    <property type="molecule type" value="Genomic_DNA"/>
</dbReference>
<organism evidence="2 3">
    <name type="scientific">Tractidigestivibacter scatoligenes</name>
    <name type="common">Olsenella scatoligenes</name>
    <dbReference type="NCBI Taxonomy" id="1299998"/>
    <lineage>
        <taxon>Bacteria</taxon>
        <taxon>Bacillati</taxon>
        <taxon>Actinomycetota</taxon>
        <taxon>Coriobacteriia</taxon>
        <taxon>Coriobacteriales</taxon>
        <taxon>Atopobiaceae</taxon>
        <taxon>Tractidigestivibacter</taxon>
    </lineage>
</organism>
<feature type="compositionally biased region" description="Low complexity" evidence="1">
    <location>
        <begin position="16"/>
        <end position="35"/>
    </location>
</feature>
<gene>
    <name evidence="2" type="ORF">AUL39_01755</name>
</gene>
<sequence length="209" mass="22333">MVAVVGVGAYFFLSQRSAASQVQQSEQTTASSTEADSSEKTSESTTNQTTTNATTTDKSEETTSSETSAKPKTDITYDESAGSVTSATYGLSVTLPSGMTSQTYSDGTGITLKDSGSGMVINVWAKANDSGQSLDYVKQVAENGHDVDYDATGDGWFVVSYWNGDTGYYVREYVNDSRILALEFTWPRDSSARGSQIVEDMSPTLNVAE</sequence>
<dbReference type="AlphaFoldDB" id="A0A117J529"/>
<evidence type="ECO:0000256" key="1">
    <source>
        <dbReference type="SAM" id="MobiDB-lite"/>
    </source>
</evidence>
<protein>
    <submittedName>
        <fullName evidence="2">Uncharacterized protein</fullName>
    </submittedName>
</protein>
<feature type="compositionally biased region" description="Low complexity" evidence="1">
    <location>
        <begin position="43"/>
        <end position="68"/>
    </location>
</feature>
<reference evidence="2 3" key="1">
    <citation type="submission" date="2015-12" db="EMBL/GenBank/DDBJ databases">
        <title>Draft Genome Sequence of Olsenella scatoligenes SK9K4T; a Producer of 3-Methylindole- (skatole) and 4-Methylphenol- (p-cresol) Isolated from Pig Feces.</title>
        <authorList>
            <person name="Li X."/>
            <person name="Borg B."/>
            <person name="Canibe N."/>
        </authorList>
    </citation>
    <scope>NUCLEOTIDE SEQUENCE [LARGE SCALE GENOMIC DNA]</scope>
    <source>
        <strain evidence="2 3">SK9K4</strain>
    </source>
</reference>
<proteinExistence type="predicted"/>